<keyword evidence="2" id="KW-1185">Reference proteome</keyword>
<accession>A0A553DV68</accession>
<dbReference type="RefSeq" id="WP_144257219.1">
    <property type="nucleotide sequence ID" value="NZ_VJZT01000015.1"/>
</dbReference>
<dbReference type="EMBL" id="VJZT01000015">
    <property type="protein sequence ID" value="TRX36666.1"/>
    <property type="molecule type" value="Genomic_DNA"/>
</dbReference>
<organism evidence="1 2">
    <name type="scientific">Flavobacterium restrictum</name>
    <dbReference type="NCBI Taxonomy" id="2594428"/>
    <lineage>
        <taxon>Bacteria</taxon>
        <taxon>Pseudomonadati</taxon>
        <taxon>Bacteroidota</taxon>
        <taxon>Flavobacteriia</taxon>
        <taxon>Flavobacteriales</taxon>
        <taxon>Flavobacteriaceae</taxon>
        <taxon>Flavobacterium</taxon>
    </lineage>
</organism>
<evidence type="ECO:0000313" key="1">
    <source>
        <dbReference type="EMBL" id="TRX36666.1"/>
    </source>
</evidence>
<protein>
    <submittedName>
        <fullName evidence="1">Uncharacterized protein</fullName>
    </submittedName>
</protein>
<dbReference type="Proteomes" id="UP000316371">
    <property type="component" value="Unassembled WGS sequence"/>
</dbReference>
<sequence length="60" mass="6666">MSTSIVCVLESVFVFMVLREGSKLATEVARSARPLIEKRRLNSYENSLFSIGGHAQILLP</sequence>
<name>A0A553DV68_9FLAO</name>
<dbReference type="AlphaFoldDB" id="A0A553DV68"/>
<comment type="caution">
    <text evidence="1">The sequence shown here is derived from an EMBL/GenBank/DDBJ whole genome shotgun (WGS) entry which is preliminary data.</text>
</comment>
<proteinExistence type="predicted"/>
<gene>
    <name evidence="1" type="ORF">FNW21_13160</name>
</gene>
<reference evidence="1 2" key="1">
    <citation type="submission" date="2019-07" db="EMBL/GenBank/DDBJ databases">
        <title>Novel species of Flavobacterium.</title>
        <authorList>
            <person name="Liu Q."/>
            <person name="Xin Y.-H."/>
        </authorList>
    </citation>
    <scope>NUCLEOTIDE SEQUENCE [LARGE SCALE GENOMIC DNA]</scope>
    <source>
        <strain evidence="1 2">LB1R34</strain>
    </source>
</reference>
<evidence type="ECO:0000313" key="2">
    <source>
        <dbReference type="Proteomes" id="UP000316371"/>
    </source>
</evidence>